<dbReference type="AlphaFoldDB" id="A0A0C3SB53"/>
<gene>
    <name evidence="2" type="ORF">PHLGIDRAFT_35343</name>
</gene>
<evidence type="ECO:0000313" key="2">
    <source>
        <dbReference type="EMBL" id="KIP07635.1"/>
    </source>
</evidence>
<dbReference type="EMBL" id="KN840493">
    <property type="protein sequence ID" value="KIP07635.1"/>
    <property type="molecule type" value="Genomic_DNA"/>
</dbReference>
<dbReference type="HOGENOM" id="CLU_014804_0_0_1"/>
<feature type="compositionally biased region" description="Low complexity" evidence="1">
    <location>
        <begin position="410"/>
        <end position="421"/>
    </location>
</feature>
<protein>
    <submittedName>
        <fullName evidence="2">Uncharacterized protein</fullName>
    </submittedName>
</protein>
<feature type="compositionally biased region" description="Polar residues" evidence="1">
    <location>
        <begin position="373"/>
        <end position="383"/>
    </location>
</feature>
<accession>A0A0C3SB53</accession>
<feature type="compositionally biased region" description="Basic and acidic residues" evidence="1">
    <location>
        <begin position="384"/>
        <end position="402"/>
    </location>
</feature>
<feature type="region of interest" description="Disordered" evidence="1">
    <location>
        <begin position="219"/>
        <end position="305"/>
    </location>
</feature>
<proteinExistence type="predicted"/>
<feature type="compositionally biased region" description="Low complexity" evidence="1">
    <location>
        <begin position="355"/>
        <end position="366"/>
    </location>
</feature>
<keyword evidence="3" id="KW-1185">Reference proteome</keyword>
<sequence length="517" mass="56023">MHRRPSAAVAPLPALSLPPRSREMSALISGFGSTPHTPTKRAEPLPLFVTNTNRYSTDSWNSSNFDGASEMEVEWKPEQIRLLTRTLDALPSHLLTPFNGSIPPSNLLDKIARGVAEAKGTDWPHSMRATRAKIVELARMRARNSLHEPASDTIAEEDCTDDAPLQQTTNIGLKRPLYRQSSMDFMQSAKINVQDNSHLSRLSRRLQKTERVLTSPTYKLYGRSSSPSRGHYSLNPSTPSSSTLNSGISDTGPSRIRRSMSSLSSASDQPIVVSRRMRRSETFTGSSLRTPGIKRAPSFGSSRNSLESAAMSIDFNAKNSDATSSDEEEKLRSQNAKRARRKAASPTPTAPPALPTSSSRPATRSRAIPKTPSKPTSKIASNEKSTEQARTRTSKAKADVQRKPNMFGGELPNPQPNLELPAVSRLPRPSPRTILKTPASPAVPHIAPSSPCTPSSVPPMTPSSQVVGKTSRRSRPTAPLPRASLGRKISFGNLLSPQDENTRGGLGSGLGSAFQLH</sequence>
<feature type="compositionally biased region" description="Low complexity" evidence="1">
    <location>
        <begin position="233"/>
        <end position="246"/>
    </location>
</feature>
<evidence type="ECO:0000256" key="1">
    <source>
        <dbReference type="SAM" id="MobiDB-lite"/>
    </source>
</evidence>
<dbReference type="Proteomes" id="UP000053257">
    <property type="component" value="Unassembled WGS sequence"/>
</dbReference>
<name>A0A0C3SB53_PHLG1</name>
<evidence type="ECO:0000313" key="3">
    <source>
        <dbReference type="Proteomes" id="UP000053257"/>
    </source>
</evidence>
<organism evidence="2 3">
    <name type="scientific">Phlebiopsis gigantea (strain 11061_1 CR5-6)</name>
    <name type="common">White-rot fungus</name>
    <name type="synonym">Peniophora gigantea</name>
    <dbReference type="NCBI Taxonomy" id="745531"/>
    <lineage>
        <taxon>Eukaryota</taxon>
        <taxon>Fungi</taxon>
        <taxon>Dikarya</taxon>
        <taxon>Basidiomycota</taxon>
        <taxon>Agaricomycotina</taxon>
        <taxon>Agaricomycetes</taxon>
        <taxon>Polyporales</taxon>
        <taxon>Phanerochaetaceae</taxon>
        <taxon>Phlebiopsis</taxon>
    </lineage>
</organism>
<dbReference type="OrthoDB" id="433738at2759"/>
<feature type="region of interest" description="Disordered" evidence="1">
    <location>
        <begin position="317"/>
        <end position="517"/>
    </location>
</feature>
<dbReference type="STRING" id="745531.A0A0C3SB53"/>
<feature type="compositionally biased region" description="Polar residues" evidence="1">
    <location>
        <begin position="219"/>
        <end position="228"/>
    </location>
</feature>
<reference evidence="2 3" key="1">
    <citation type="journal article" date="2014" name="PLoS Genet.">
        <title>Analysis of the Phlebiopsis gigantea genome, transcriptome and secretome provides insight into its pioneer colonization strategies of wood.</title>
        <authorList>
            <person name="Hori C."/>
            <person name="Ishida T."/>
            <person name="Igarashi K."/>
            <person name="Samejima M."/>
            <person name="Suzuki H."/>
            <person name="Master E."/>
            <person name="Ferreira P."/>
            <person name="Ruiz-Duenas F.J."/>
            <person name="Held B."/>
            <person name="Canessa P."/>
            <person name="Larrondo L.F."/>
            <person name="Schmoll M."/>
            <person name="Druzhinina I.S."/>
            <person name="Kubicek C.P."/>
            <person name="Gaskell J.A."/>
            <person name="Kersten P."/>
            <person name="St John F."/>
            <person name="Glasner J."/>
            <person name="Sabat G."/>
            <person name="Splinter BonDurant S."/>
            <person name="Syed K."/>
            <person name="Yadav J."/>
            <person name="Mgbeahuruike A.C."/>
            <person name="Kovalchuk A."/>
            <person name="Asiegbu F.O."/>
            <person name="Lackner G."/>
            <person name="Hoffmeister D."/>
            <person name="Rencoret J."/>
            <person name="Gutierrez A."/>
            <person name="Sun H."/>
            <person name="Lindquist E."/>
            <person name="Barry K."/>
            <person name="Riley R."/>
            <person name="Grigoriev I.V."/>
            <person name="Henrissat B."/>
            <person name="Kues U."/>
            <person name="Berka R.M."/>
            <person name="Martinez A.T."/>
            <person name="Covert S.F."/>
            <person name="Blanchette R.A."/>
            <person name="Cullen D."/>
        </authorList>
    </citation>
    <scope>NUCLEOTIDE SEQUENCE [LARGE SCALE GENOMIC DNA]</scope>
    <source>
        <strain evidence="2 3">11061_1 CR5-6</strain>
    </source>
</reference>